<dbReference type="InterPro" id="IPR007249">
    <property type="entry name" value="DOP1_N"/>
</dbReference>
<gene>
    <name evidence="11" type="ORF">RHS04_01331</name>
</gene>
<dbReference type="GO" id="GO:0015031">
    <property type="term" value="P:protein transport"/>
    <property type="evidence" value="ECO:0007669"/>
    <property type="project" value="UniProtKB-KW"/>
</dbReference>
<evidence type="ECO:0000256" key="2">
    <source>
        <dbReference type="ARBA" id="ARBA00022448"/>
    </source>
</evidence>
<evidence type="ECO:0000256" key="3">
    <source>
        <dbReference type="ARBA" id="ARBA00022927"/>
    </source>
</evidence>
<dbReference type="InterPro" id="IPR056458">
    <property type="entry name" value="TPR_DOP1_M"/>
</dbReference>
<dbReference type="Proteomes" id="UP000650582">
    <property type="component" value="Unassembled WGS sequence"/>
</dbReference>
<dbReference type="EMBL" id="JACYCC010000025">
    <property type="protein sequence ID" value="KAF8684488.1"/>
    <property type="molecule type" value="Genomic_DNA"/>
</dbReference>
<dbReference type="Pfam" id="PF24598">
    <property type="entry name" value="DOP1_C"/>
    <property type="match status" value="1"/>
</dbReference>
<keyword evidence="3" id="KW-0653">Protein transport</keyword>
<dbReference type="GO" id="GO:0005829">
    <property type="term" value="C:cytosol"/>
    <property type="evidence" value="ECO:0007669"/>
    <property type="project" value="GOC"/>
</dbReference>
<evidence type="ECO:0000256" key="1">
    <source>
        <dbReference type="ARBA" id="ARBA00004395"/>
    </source>
</evidence>
<dbReference type="GO" id="GO:0005802">
    <property type="term" value="C:trans-Golgi network"/>
    <property type="evidence" value="ECO:0007669"/>
    <property type="project" value="TreeGrafter"/>
</dbReference>
<accession>A0A8H7HH14</accession>
<dbReference type="SUPFAM" id="SSF48371">
    <property type="entry name" value="ARM repeat"/>
    <property type="match status" value="1"/>
</dbReference>
<comment type="caution">
    <text evidence="11">The sequence shown here is derived from an EMBL/GenBank/DDBJ whole genome shotgun (WGS) entry which is preliminary data.</text>
</comment>
<feature type="region of interest" description="Disordered" evidence="7">
    <location>
        <begin position="516"/>
        <end position="544"/>
    </location>
</feature>
<dbReference type="GO" id="GO:0006895">
    <property type="term" value="P:Golgi to endosome transport"/>
    <property type="evidence" value="ECO:0007669"/>
    <property type="project" value="InterPro"/>
</dbReference>
<dbReference type="GO" id="GO:0005768">
    <property type="term" value="C:endosome"/>
    <property type="evidence" value="ECO:0007669"/>
    <property type="project" value="TreeGrafter"/>
</dbReference>
<evidence type="ECO:0000256" key="4">
    <source>
        <dbReference type="ARBA" id="ARBA00023034"/>
    </source>
</evidence>
<keyword evidence="4" id="KW-0333">Golgi apparatus</keyword>
<dbReference type="PANTHER" id="PTHR14042">
    <property type="entry name" value="DOPEY-RELATED"/>
    <property type="match status" value="1"/>
</dbReference>
<protein>
    <submittedName>
        <fullName evidence="11">Dopey, N-terminal</fullName>
    </submittedName>
</protein>
<name>A0A8H7HH14_9AGAM</name>
<proteinExistence type="inferred from homology"/>
<sequence>MSDKGTQATIVVQARDTLTIPDTLANDPKYKKYVIQVDKCLATFDNVHEWADFIAFLTKLLKAFQSYMQFKEIPRKLVVAKRLAQCLNPALPNGVHQRALDVYSHVLAVLGLDGLKRDLLLWSSGLFPFFEYAATSVKPALLNLYDTHFLPLGNSLRPATRAMILALLPGLEEEAGEFFDKVLALLDRLSGMVGPAFFFQSVWLVLVTSPTARAPALNLLMRRLPKLGPEDDLSSVVGSDVGLMIRAFAAALEDDNMLVRRGTLELLCSTLRMDGAIMKKAQRPDQTILMRAAVGVVLRRDLSLSRRLFAWLLGSSEQPATQVTYLKANGLGLLVSTLKDDMYGLDDTGDTRPFKIFVSLLDRWEIGGPLTELLIIDAFGALKNALERSPDNADLVTAASTLYEAIEPQILWQQLYATARTEILSGASDLKALEMISFIISTFKTHDPEVQSIHLPAVSTALAEICRILVVGQTSIIQSNTIQRAIRIVSDAVHHTPSAALLEKLELSQPAPVLELPTSPLSPTDKQMTSPTVENRDIESSNPPPYGAVSRADTFYGITPSDYPLLLMTERPVDSVPFCSLFEDAVTMCKHPFVGLGSGLMNSLLLRLKDKTAVSVTIEWQPEEWIESIIRELQTDRLFAVVDSVIGLVIRLCRSSLVTPALTIGKRPQVETFISLLLGYLRPEYTPYHVRGVQLLWELQATVSHREFESVVAKTLSSQKMGKSDAYEAFGVFWRLTDDSLVPGYRCKTPLLIVLDTLKSEDIHIRRVGETWMRCSLKSYIRVIEPVLFDLLDPSIKRASTTFTFNGRDTRGYTYERSIDQRKLAYVLESLLSVIRYGGQGFGRVARTTLIQRSLYPGLMARAEAAQVAHPNTTFLDVLIEVLLRILQSEPKPQLAAHIQTLNGHLHTVALDTIQAIVSRGEVDLPTLETIEATIVSKLYMSVHTDRVDLQNKLLHVLHSTIFAATSTAILTPGTAPGSPRLAPGRIAPLPGGSMDELASADSQPAKLPGSINPLLIQTITDGITRTSHTPILQHWMDFVLMTIPHFQQSQAQVVLPLVDCVCKQLRVALESIQGLTQTRRNNELDHISHVTDAEFIVLLNALERLVLLAISRSSDPGPTEEDDTASEKEISGLFGIVSTVFNSDSHSNAVAEKIVPLSPSYRCLFDSISVLHSLWIASAWNPSTPLHAIDESISLTYGRARMRCRKVFERVFRVQSADVLDILVDCWDKGEGSSDVGLFPHSMAKNVDLLAASAQTVIHMLCESISMRSTTSLGDRGRRATMSNATLSDITLFRFMQEYLAKLEGPVVNQVWTRLMSLLKDITANVPAHRSQVFPALKCLIAAAEKQAMTTALDDRRTKKELQDTMAKLIDACLHASGRSIDGLASRKGTREALASGSANGRASPLSIHRVRTDSLTNEKIVASPADDSAKVTAAWETDLPDEINLFFARRLIPNLRKFMVENDKVVSVCANIVYYVINPAIRSKVKNAIDNQPTIMIMMEELVKQQVAVRAWRPPLAEAFDDQRFFARDPDAGSGWCPLIRAYILSDKLAVPDIVGRVTTTSSNNIFTNREAEALARTISLRRLSFAIYCGETNGCLTHLPSIQEKLVELLRSTSAEPIVHSEVFLCVRILLCRLSPHNLSSFWPVILTELIRIFDLALVDPPTDNSDELLLLLAACKCVDLMLVLQTPEFQIHQWMFVTDTLDAVYRPDGWNPASLMDQLAEVIGSLPKLEQSTTSMQTAFAGQTSKRRPLLGAVRRIERLGDLIPFFSHVSIALYEGVYAGASPDMDEIERGFLEEMFGG</sequence>
<dbReference type="PANTHER" id="PTHR14042:SF24">
    <property type="entry name" value="PROTEIN DOPEY-1 HOMOLOG"/>
    <property type="match status" value="1"/>
</dbReference>
<feature type="domain" description="DOP1-like middle TPR" evidence="9">
    <location>
        <begin position="325"/>
        <end position="504"/>
    </location>
</feature>
<dbReference type="GO" id="GO:0000139">
    <property type="term" value="C:Golgi membrane"/>
    <property type="evidence" value="ECO:0007669"/>
    <property type="project" value="UniProtKB-SubCell"/>
</dbReference>
<evidence type="ECO:0000313" key="11">
    <source>
        <dbReference type="EMBL" id="KAF8684488.1"/>
    </source>
</evidence>
<comment type="subcellular location">
    <subcellularLocation>
        <location evidence="1">Golgi apparatus membrane</location>
        <topology evidence="1">Peripheral membrane protein</topology>
    </subcellularLocation>
</comment>
<evidence type="ECO:0000313" key="12">
    <source>
        <dbReference type="Proteomes" id="UP000650582"/>
    </source>
</evidence>
<keyword evidence="2" id="KW-0813">Transport</keyword>
<evidence type="ECO:0000259" key="8">
    <source>
        <dbReference type="Pfam" id="PF04118"/>
    </source>
</evidence>
<reference evidence="11" key="1">
    <citation type="submission" date="2020-09" db="EMBL/GenBank/DDBJ databases">
        <title>Comparative genome analyses of four rice-infecting Rhizoctonia solani isolates reveal extensive enrichment of homogalacturonan modification genes.</title>
        <authorList>
            <person name="Lee D.-Y."/>
            <person name="Jeon J."/>
            <person name="Kim K.-T."/>
            <person name="Cheong K."/>
            <person name="Song H."/>
            <person name="Choi G."/>
            <person name="Ko J."/>
            <person name="Opiyo S.O."/>
            <person name="Zuo S."/>
            <person name="Madhav S."/>
            <person name="Lee Y.-H."/>
            <person name="Wang G.-L."/>
        </authorList>
    </citation>
    <scope>NUCLEOTIDE SEQUENCE</scope>
    <source>
        <strain evidence="11">AG1-IA YN-7</strain>
    </source>
</reference>
<evidence type="ECO:0000256" key="5">
    <source>
        <dbReference type="ARBA" id="ARBA00023136"/>
    </source>
</evidence>
<keyword evidence="5" id="KW-0472">Membrane</keyword>
<evidence type="ECO:0000259" key="10">
    <source>
        <dbReference type="Pfam" id="PF24598"/>
    </source>
</evidence>
<dbReference type="InterPro" id="IPR056457">
    <property type="entry name" value="DOP1_C"/>
</dbReference>
<feature type="compositionally biased region" description="Polar residues" evidence="7">
    <location>
        <begin position="519"/>
        <end position="533"/>
    </location>
</feature>
<evidence type="ECO:0000259" key="9">
    <source>
        <dbReference type="Pfam" id="PF24597"/>
    </source>
</evidence>
<evidence type="ECO:0000256" key="7">
    <source>
        <dbReference type="SAM" id="MobiDB-lite"/>
    </source>
</evidence>
<dbReference type="Pfam" id="PF24597">
    <property type="entry name" value="TPR_DOP1_M"/>
    <property type="match status" value="1"/>
</dbReference>
<dbReference type="InterPro" id="IPR040314">
    <property type="entry name" value="DOP1"/>
</dbReference>
<feature type="domain" description="DOP1 N-terminal" evidence="8">
    <location>
        <begin position="27"/>
        <end position="316"/>
    </location>
</feature>
<evidence type="ECO:0000256" key="6">
    <source>
        <dbReference type="ARBA" id="ARBA00046326"/>
    </source>
</evidence>
<dbReference type="Pfam" id="PF04118">
    <property type="entry name" value="Dopey_N"/>
    <property type="match status" value="1"/>
</dbReference>
<feature type="domain" description="DOP1-like C-terminal" evidence="10">
    <location>
        <begin position="1296"/>
        <end position="1784"/>
    </location>
</feature>
<comment type="similarity">
    <text evidence="6">Belongs to the DOP1 family.</text>
</comment>
<organism evidence="11 12">
    <name type="scientific">Rhizoctonia solani</name>
    <dbReference type="NCBI Taxonomy" id="456999"/>
    <lineage>
        <taxon>Eukaryota</taxon>
        <taxon>Fungi</taxon>
        <taxon>Dikarya</taxon>
        <taxon>Basidiomycota</taxon>
        <taxon>Agaricomycotina</taxon>
        <taxon>Agaricomycetes</taxon>
        <taxon>Cantharellales</taxon>
        <taxon>Ceratobasidiaceae</taxon>
        <taxon>Rhizoctonia</taxon>
    </lineage>
</organism>
<dbReference type="InterPro" id="IPR016024">
    <property type="entry name" value="ARM-type_fold"/>
</dbReference>